<dbReference type="GlyGen" id="G3H259">
    <property type="glycosylation" value="1 site"/>
</dbReference>
<evidence type="ECO:0000313" key="1">
    <source>
        <dbReference type="EMBL" id="EGW07474.1"/>
    </source>
</evidence>
<sequence length="69" mass="7326">MGTIRMPPPPTAMPGKEPAALHCTLATKAFHVERSDCKIQCASFPATVLSLEPMVPVPEPLTLIPATES</sequence>
<reference evidence="2" key="1">
    <citation type="journal article" date="2011" name="Nat. Biotechnol.">
        <title>The genomic sequence of the Chinese hamster ovary (CHO)-K1 cell line.</title>
        <authorList>
            <person name="Xu X."/>
            <person name="Nagarajan H."/>
            <person name="Lewis N.E."/>
            <person name="Pan S."/>
            <person name="Cai Z."/>
            <person name="Liu X."/>
            <person name="Chen W."/>
            <person name="Xie M."/>
            <person name="Wang W."/>
            <person name="Hammond S."/>
            <person name="Andersen M.R."/>
            <person name="Neff N."/>
            <person name="Passarelli B."/>
            <person name="Koh W."/>
            <person name="Fan H.C."/>
            <person name="Wang J."/>
            <person name="Gui Y."/>
            <person name="Lee K.H."/>
            <person name="Betenbaugh M.J."/>
            <person name="Quake S.R."/>
            <person name="Famili I."/>
            <person name="Palsson B.O."/>
            <person name="Wang J."/>
        </authorList>
    </citation>
    <scope>NUCLEOTIDE SEQUENCE [LARGE SCALE GENOMIC DNA]</scope>
    <source>
        <strain evidence="2">CHO K1 cell line</strain>
    </source>
</reference>
<protein>
    <submittedName>
        <fullName evidence="1">Uncharacterized protein</fullName>
    </submittedName>
</protein>
<gene>
    <name evidence="1" type="ORF">I79_004305</name>
</gene>
<dbReference type="InParanoid" id="G3H259"/>
<dbReference type="AlphaFoldDB" id="G3H259"/>
<evidence type="ECO:0000313" key="2">
    <source>
        <dbReference type="Proteomes" id="UP000001075"/>
    </source>
</evidence>
<name>G3H259_CRIGR</name>
<organism evidence="1 2">
    <name type="scientific">Cricetulus griseus</name>
    <name type="common">Chinese hamster</name>
    <name type="synonym">Cricetulus barabensis griseus</name>
    <dbReference type="NCBI Taxonomy" id="10029"/>
    <lineage>
        <taxon>Eukaryota</taxon>
        <taxon>Metazoa</taxon>
        <taxon>Chordata</taxon>
        <taxon>Craniata</taxon>
        <taxon>Vertebrata</taxon>
        <taxon>Euteleostomi</taxon>
        <taxon>Mammalia</taxon>
        <taxon>Eutheria</taxon>
        <taxon>Euarchontoglires</taxon>
        <taxon>Glires</taxon>
        <taxon>Rodentia</taxon>
        <taxon>Myomorpha</taxon>
        <taxon>Muroidea</taxon>
        <taxon>Cricetidae</taxon>
        <taxon>Cricetinae</taxon>
        <taxon>Cricetulus</taxon>
    </lineage>
</organism>
<proteinExistence type="predicted"/>
<accession>G3H259</accession>
<dbReference type="Proteomes" id="UP000001075">
    <property type="component" value="Unassembled WGS sequence"/>
</dbReference>
<dbReference type="EMBL" id="JH000113">
    <property type="protein sequence ID" value="EGW07474.1"/>
    <property type="molecule type" value="Genomic_DNA"/>
</dbReference>